<dbReference type="CDD" id="cd17262">
    <property type="entry name" value="RMtype1_S_Aco12261I-TRD2-CR2"/>
    <property type="match status" value="1"/>
</dbReference>
<evidence type="ECO:0000256" key="1">
    <source>
        <dbReference type="ARBA" id="ARBA00010923"/>
    </source>
</evidence>
<keyword evidence="3" id="KW-0238">DNA-binding</keyword>
<dbReference type="GO" id="GO:0009307">
    <property type="term" value="P:DNA restriction-modification system"/>
    <property type="evidence" value="ECO:0007669"/>
    <property type="project" value="UniProtKB-KW"/>
</dbReference>
<dbReference type="EMBL" id="AP035768">
    <property type="protein sequence ID" value="BFO14202.1"/>
    <property type="molecule type" value="Genomic_DNA"/>
</dbReference>
<dbReference type="REBASE" id="845443">
    <property type="entry name" value="S.SspKM778ORF5870P"/>
</dbReference>
<dbReference type="InterPro" id="IPR052021">
    <property type="entry name" value="Type-I_RS_S_subunit"/>
</dbReference>
<reference evidence="5" key="2">
    <citation type="submission" date="2024-07" db="EMBL/GenBank/DDBJ databases">
        <title>Streptomyces haneummycinica sp. nov., a new antibiotic-producing actinobacterium isolated from marine sediment.</title>
        <authorList>
            <person name="Uemura M."/>
            <person name="Hamada M."/>
            <person name="Hirano S."/>
            <person name="Kobayashi K."/>
            <person name="Ohshiro T."/>
            <person name="Kobayashi T."/>
            <person name="Terahara T."/>
        </authorList>
    </citation>
    <scope>NUCLEOTIDE SEQUENCE</scope>
    <source>
        <strain evidence="5">KM77-8</strain>
    </source>
</reference>
<dbReference type="AlphaFoldDB" id="A0AAT9H9W7"/>
<reference evidence="5" key="1">
    <citation type="submission" date="2024-06" db="EMBL/GenBank/DDBJ databases">
        <authorList>
            <consortium name="consrtm"/>
            <person name="Uemura M."/>
            <person name="Terahara T."/>
        </authorList>
    </citation>
    <scope>NUCLEOTIDE SEQUENCE</scope>
    <source>
        <strain evidence="5">KM77-8</strain>
    </source>
</reference>
<gene>
    <name evidence="5" type="ORF">SHKM778_05900</name>
</gene>
<keyword evidence="2" id="KW-0680">Restriction system</keyword>
<evidence type="ECO:0000256" key="2">
    <source>
        <dbReference type="ARBA" id="ARBA00022747"/>
    </source>
</evidence>
<evidence type="ECO:0000313" key="5">
    <source>
        <dbReference type="EMBL" id="BFO14202.1"/>
    </source>
</evidence>
<feature type="domain" description="Type I restriction modification DNA specificity" evidence="4">
    <location>
        <begin position="2"/>
        <end position="156"/>
    </location>
</feature>
<dbReference type="Pfam" id="PF01420">
    <property type="entry name" value="Methylase_S"/>
    <property type="match status" value="1"/>
</dbReference>
<dbReference type="PANTHER" id="PTHR30408:SF12">
    <property type="entry name" value="TYPE I RESTRICTION ENZYME MJAVIII SPECIFICITY SUBUNIT"/>
    <property type="match status" value="1"/>
</dbReference>
<dbReference type="SUPFAM" id="SSF116734">
    <property type="entry name" value="DNA methylase specificity domain"/>
    <property type="match status" value="2"/>
</dbReference>
<comment type="similarity">
    <text evidence="1">Belongs to the type-I restriction system S methylase family.</text>
</comment>
<dbReference type="Gene3D" id="3.90.220.20">
    <property type="entry name" value="DNA methylase specificity domains"/>
    <property type="match status" value="2"/>
</dbReference>
<dbReference type="GO" id="GO:0003677">
    <property type="term" value="F:DNA binding"/>
    <property type="evidence" value="ECO:0007669"/>
    <property type="project" value="UniProtKB-KW"/>
</dbReference>
<organism evidence="5">
    <name type="scientific">Streptomyces haneummycinicus</name>
    <dbReference type="NCBI Taxonomy" id="3074435"/>
    <lineage>
        <taxon>Bacteria</taxon>
        <taxon>Bacillati</taxon>
        <taxon>Actinomycetota</taxon>
        <taxon>Actinomycetes</taxon>
        <taxon>Kitasatosporales</taxon>
        <taxon>Streptomycetaceae</taxon>
        <taxon>Streptomyces</taxon>
    </lineage>
</organism>
<proteinExistence type="inferred from homology"/>
<evidence type="ECO:0000259" key="4">
    <source>
        <dbReference type="Pfam" id="PF01420"/>
    </source>
</evidence>
<sequence>MADWEVVRLGEVTRSFDARRSPVKAQERVAGPYPYYGASGIVDYVDGYLFDGDYLLVAEDGENLRTRKTPIAFIASGKFWVNNHAHILQGSEKANAQYLSYLLRCVDVSGYLSGSTQPKLTQAALNSIQVKIPDRLSQDAVVEVLGALDGKIAHNERMRDTALSLADAFYESSATSPVPELIGDLAELFDGPHATPHKTETGPWFLSISSLKNGYLDLSESAHLAEEDFPRWTRRVQPQAGDVLFSYETRLGDAALMPPGVRGSLGRRMALLRSKSAAVSGALLLHAYLSPVFQEEIKRRTVHGATVDRLPLKEMPGWRIPLPAEGERERLSAKLDALHAFVTQAANESRTLADLRDTLLPQLLSGKLRVKDVVRTVEEVV</sequence>
<dbReference type="InterPro" id="IPR044946">
    <property type="entry name" value="Restrct_endonuc_typeI_TRD_sf"/>
</dbReference>
<name>A0AAT9H9W7_9ACTN</name>
<protein>
    <recommendedName>
        <fullName evidence="4">Type I restriction modification DNA specificity domain-containing protein</fullName>
    </recommendedName>
</protein>
<dbReference type="PANTHER" id="PTHR30408">
    <property type="entry name" value="TYPE-1 RESTRICTION ENZYME ECOKI SPECIFICITY PROTEIN"/>
    <property type="match status" value="1"/>
</dbReference>
<dbReference type="InterPro" id="IPR000055">
    <property type="entry name" value="Restrct_endonuc_typeI_TRD"/>
</dbReference>
<evidence type="ECO:0000256" key="3">
    <source>
        <dbReference type="ARBA" id="ARBA00023125"/>
    </source>
</evidence>
<accession>A0AAT9H9W7</accession>